<dbReference type="Pfam" id="PF00126">
    <property type="entry name" value="HTH_1"/>
    <property type="match status" value="1"/>
</dbReference>
<dbReference type="Gene3D" id="3.40.190.290">
    <property type="match status" value="1"/>
</dbReference>
<organism evidence="6 7">
    <name type="scientific">Methylophaga frappieri (strain ATCC BAA-2434 / DSM 25690 / JAM7)</name>
    <dbReference type="NCBI Taxonomy" id="754477"/>
    <lineage>
        <taxon>Bacteria</taxon>
        <taxon>Pseudomonadati</taxon>
        <taxon>Pseudomonadota</taxon>
        <taxon>Gammaproteobacteria</taxon>
        <taxon>Thiotrichales</taxon>
        <taxon>Piscirickettsiaceae</taxon>
        <taxon>Methylophaga</taxon>
    </lineage>
</organism>
<dbReference type="OrthoDB" id="9771171at2"/>
<dbReference type="PATRIC" id="fig|754477.3.peg.2048"/>
<dbReference type="AlphaFoldDB" id="I1YJX6"/>
<keyword evidence="7" id="KW-1185">Reference proteome</keyword>
<dbReference type="STRING" id="754477.Q7C_2080"/>
<sequence length="322" mass="35899">MSLNLQQLLNRLTFRQLQVFHAVYHHRGYRRASEALGLTQPAVSSQIRKLEEAVEAPLFEYVGRKLYSTPAGEKLAETVRGLFEQLGNLQSELQALRGQLAGELNLCLVNTAQYVVPHILKGFLQLYPGVRASLRVVNRAGAIEGLTRNRDDLVIMGLVPTDKPLSILPFLDNALIPVMGADYPLDSRKPISLRQFVQQPLLMREAGSGSRLALEQYCQQRHLTARPMMEMGSIETLKQGVMAGLGVAVVPQLSVVAELQSGLLRPIPIKDFNLRRSWCLVHPKGKHLSPVAQAFYDYVQQNLADISQQFDHFDIGKLAETA</sequence>
<feature type="domain" description="HTH lysR-type" evidence="5">
    <location>
        <begin position="12"/>
        <end position="69"/>
    </location>
</feature>
<comment type="similarity">
    <text evidence="1">Belongs to the LysR transcriptional regulatory family.</text>
</comment>
<evidence type="ECO:0000256" key="2">
    <source>
        <dbReference type="ARBA" id="ARBA00023015"/>
    </source>
</evidence>
<accession>I1YJX6</accession>
<evidence type="ECO:0000259" key="5">
    <source>
        <dbReference type="PROSITE" id="PS50931"/>
    </source>
</evidence>
<dbReference type="Pfam" id="PF03466">
    <property type="entry name" value="LysR_substrate"/>
    <property type="match status" value="1"/>
</dbReference>
<keyword evidence="3" id="KW-0238">DNA-binding</keyword>
<evidence type="ECO:0000313" key="6">
    <source>
        <dbReference type="EMBL" id="AFJ03219.1"/>
    </source>
</evidence>
<protein>
    <submittedName>
        <fullName evidence="6">Transcriptional regulator, LysR family</fullName>
    </submittedName>
</protein>
<evidence type="ECO:0000256" key="1">
    <source>
        <dbReference type="ARBA" id="ARBA00009437"/>
    </source>
</evidence>
<keyword evidence="4" id="KW-0804">Transcription</keyword>
<dbReference type="InterPro" id="IPR036390">
    <property type="entry name" value="WH_DNA-bd_sf"/>
</dbReference>
<dbReference type="InterPro" id="IPR000847">
    <property type="entry name" value="LysR_HTH_N"/>
</dbReference>
<dbReference type="PANTHER" id="PTHR30126:SF5">
    <property type="entry name" value="HTH-TYPE TRANSCRIPTIONAL ACTIVATOR CMPR"/>
    <property type="match status" value="1"/>
</dbReference>
<gene>
    <name evidence="6" type="ordered locus">Q7C_2080</name>
</gene>
<dbReference type="SUPFAM" id="SSF53850">
    <property type="entry name" value="Periplasmic binding protein-like II"/>
    <property type="match status" value="1"/>
</dbReference>
<evidence type="ECO:0000313" key="7">
    <source>
        <dbReference type="Proteomes" id="UP000009145"/>
    </source>
</evidence>
<dbReference type="InterPro" id="IPR036388">
    <property type="entry name" value="WH-like_DNA-bd_sf"/>
</dbReference>
<dbReference type="InterPro" id="IPR005119">
    <property type="entry name" value="LysR_subst-bd"/>
</dbReference>
<evidence type="ECO:0000256" key="3">
    <source>
        <dbReference type="ARBA" id="ARBA00023125"/>
    </source>
</evidence>
<proteinExistence type="inferred from homology"/>
<dbReference type="GO" id="GO:0000976">
    <property type="term" value="F:transcription cis-regulatory region binding"/>
    <property type="evidence" value="ECO:0007669"/>
    <property type="project" value="TreeGrafter"/>
</dbReference>
<dbReference type="PANTHER" id="PTHR30126">
    <property type="entry name" value="HTH-TYPE TRANSCRIPTIONAL REGULATOR"/>
    <property type="match status" value="1"/>
</dbReference>
<keyword evidence="2" id="KW-0805">Transcription regulation</keyword>
<dbReference type="SUPFAM" id="SSF46785">
    <property type="entry name" value="Winged helix' DNA-binding domain"/>
    <property type="match status" value="1"/>
</dbReference>
<dbReference type="PROSITE" id="PS50931">
    <property type="entry name" value="HTH_LYSR"/>
    <property type="match status" value="1"/>
</dbReference>
<dbReference type="PRINTS" id="PR00039">
    <property type="entry name" value="HTHLYSR"/>
</dbReference>
<dbReference type="Proteomes" id="UP000009145">
    <property type="component" value="Chromosome"/>
</dbReference>
<dbReference type="KEGG" id="mec:Q7C_2080"/>
<dbReference type="GO" id="GO:0003700">
    <property type="term" value="F:DNA-binding transcription factor activity"/>
    <property type="evidence" value="ECO:0007669"/>
    <property type="project" value="InterPro"/>
</dbReference>
<dbReference type="RefSeq" id="WP_014704638.1">
    <property type="nucleotide sequence ID" value="NC_017856.1"/>
</dbReference>
<dbReference type="eggNOG" id="COG0583">
    <property type="taxonomic scope" value="Bacteria"/>
</dbReference>
<evidence type="ECO:0000256" key="4">
    <source>
        <dbReference type="ARBA" id="ARBA00023163"/>
    </source>
</evidence>
<name>I1YJX6_METFJ</name>
<dbReference type="Gene3D" id="1.10.10.10">
    <property type="entry name" value="Winged helix-like DNA-binding domain superfamily/Winged helix DNA-binding domain"/>
    <property type="match status" value="1"/>
</dbReference>
<dbReference type="HOGENOM" id="CLU_039613_6_1_6"/>
<reference evidence="6 7" key="1">
    <citation type="journal article" date="2012" name="J. Bacteriol.">
        <title>Complete genome sequences of Methylophaga sp. strain JAM1 and Methylophaga sp. strain JAM7.</title>
        <authorList>
            <person name="Villeneuve C."/>
            <person name="Martineau C."/>
            <person name="Mauffrey F."/>
            <person name="Villemur R."/>
        </authorList>
    </citation>
    <scope>NUCLEOTIDE SEQUENCE [LARGE SCALE GENOMIC DNA]</scope>
    <source>
        <strain evidence="6 7">JAM7</strain>
    </source>
</reference>
<dbReference type="EMBL" id="CP003380">
    <property type="protein sequence ID" value="AFJ03219.1"/>
    <property type="molecule type" value="Genomic_DNA"/>
</dbReference>